<keyword evidence="2" id="KW-0653">Protein transport</keyword>
<dbReference type="PANTHER" id="PTHR34982:SF1">
    <property type="entry name" value="FLAGELLAR ASSEMBLY PROTEIN FLIH"/>
    <property type="match status" value="1"/>
</dbReference>
<evidence type="ECO:0000256" key="2">
    <source>
        <dbReference type="ARBA" id="ARBA00022927"/>
    </source>
</evidence>
<dbReference type="KEGG" id="llp:GH975_06445"/>
<dbReference type="OrthoDB" id="6196089at2"/>
<dbReference type="GO" id="GO:0015031">
    <property type="term" value="P:protein transport"/>
    <property type="evidence" value="ECO:0007669"/>
    <property type="project" value="UniProtKB-KW"/>
</dbReference>
<name>A0A5Q2QGU5_9GAMM</name>
<evidence type="ECO:0000313" key="3">
    <source>
        <dbReference type="EMBL" id="QGG80235.1"/>
    </source>
</evidence>
<keyword evidence="1" id="KW-0813">Transport</keyword>
<protein>
    <recommendedName>
        <fullName evidence="5">Flagellar assembly protein FliH/Type III secretion system HrpE domain-containing protein</fullName>
    </recommendedName>
</protein>
<dbReference type="InterPro" id="IPR051472">
    <property type="entry name" value="T3SS_Stator/FliH"/>
</dbReference>
<keyword evidence="4" id="KW-1185">Reference proteome</keyword>
<dbReference type="Proteomes" id="UP000388235">
    <property type="component" value="Chromosome"/>
</dbReference>
<dbReference type="PANTHER" id="PTHR34982">
    <property type="entry name" value="YOP PROTEINS TRANSLOCATION PROTEIN L"/>
    <property type="match status" value="1"/>
</dbReference>
<proteinExistence type="predicted"/>
<gene>
    <name evidence="3" type="ORF">GH975_06445</name>
</gene>
<dbReference type="EMBL" id="CP045871">
    <property type="protein sequence ID" value="QGG80235.1"/>
    <property type="molecule type" value="Genomic_DNA"/>
</dbReference>
<accession>A0A5Q2QGU5</accession>
<evidence type="ECO:0000256" key="1">
    <source>
        <dbReference type="ARBA" id="ARBA00022448"/>
    </source>
</evidence>
<sequence>MSRFEWPSIGADGRVIERPRSQATQLRPPTADELEAVYEQARREGHAQGMSEAAVAAEQAQAAQLQTQQQAFETALAEGIARINEQIERDDMALRSSIEWLCRETVEQALLNVLSEPESMPTLVDALLQQIPGRTDPLTVFVHPDQAHRVTGAVADPGLASFAIRIETQDASLEHDPMAAVHDEPN</sequence>
<dbReference type="AlphaFoldDB" id="A0A5Q2QGU5"/>
<evidence type="ECO:0008006" key="5">
    <source>
        <dbReference type="Google" id="ProtNLM"/>
    </source>
</evidence>
<dbReference type="RefSeq" id="WP_153713739.1">
    <property type="nucleotide sequence ID" value="NZ_CP045871.1"/>
</dbReference>
<dbReference type="GO" id="GO:0005829">
    <property type="term" value="C:cytosol"/>
    <property type="evidence" value="ECO:0007669"/>
    <property type="project" value="TreeGrafter"/>
</dbReference>
<evidence type="ECO:0000313" key="4">
    <source>
        <dbReference type="Proteomes" id="UP000388235"/>
    </source>
</evidence>
<reference evidence="3 4" key="1">
    <citation type="submission" date="2019-11" db="EMBL/GenBank/DDBJ databases">
        <authorList>
            <person name="Khan S.A."/>
            <person name="Jeon C.O."/>
            <person name="Chun B.H."/>
        </authorList>
    </citation>
    <scope>NUCLEOTIDE SEQUENCE [LARGE SCALE GENOMIC DNA]</scope>
    <source>
        <strain evidence="3 4">IMCC 1097</strain>
    </source>
</reference>
<organism evidence="3 4">
    <name type="scientific">Litorivicinus lipolyticus</name>
    <dbReference type="NCBI Taxonomy" id="418701"/>
    <lineage>
        <taxon>Bacteria</taxon>
        <taxon>Pseudomonadati</taxon>
        <taxon>Pseudomonadota</taxon>
        <taxon>Gammaproteobacteria</taxon>
        <taxon>Oceanospirillales</taxon>
        <taxon>Litorivicinaceae</taxon>
        <taxon>Litorivicinus</taxon>
    </lineage>
</organism>